<feature type="domain" description="HPr kinase/phosphorylase C-terminal" evidence="11">
    <location>
        <begin position="473"/>
        <end position="624"/>
    </location>
</feature>
<dbReference type="Gene3D" id="3.40.1390.20">
    <property type="entry name" value="HprK N-terminal domain-like"/>
    <property type="match status" value="2"/>
</dbReference>
<comment type="catalytic activity">
    <reaction evidence="9">
        <text>[HPr protein]-O-phospho-L-serine + phosphate + H(+) = [HPr protein]-L-serine + diphosphate</text>
        <dbReference type="Rhea" id="RHEA:46604"/>
        <dbReference type="Rhea" id="RHEA-COMP:11602"/>
        <dbReference type="Rhea" id="RHEA-COMP:11603"/>
        <dbReference type="ChEBI" id="CHEBI:15378"/>
        <dbReference type="ChEBI" id="CHEBI:29999"/>
        <dbReference type="ChEBI" id="CHEBI:33019"/>
        <dbReference type="ChEBI" id="CHEBI:43474"/>
        <dbReference type="ChEBI" id="CHEBI:83421"/>
    </reaction>
</comment>
<dbReference type="CDD" id="cd01918">
    <property type="entry name" value="HprK_C"/>
    <property type="match status" value="2"/>
</dbReference>
<dbReference type="InterPro" id="IPR027417">
    <property type="entry name" value="P-loop_NTPase"/>
</dbReference>
<keyword evidence="5" id="KW-0547">Nucleotide-binding</keyword>
<keyword evidence="8" id="KW-0511">Multifunctional enzyme</keyword>
<dbReference type="GO" id="GO:0005524">
    <property type="term" value="F:ATP binding"/>
    <property type="evidence" value="ECO:0007669"/>
    <property type="project" value="UniProtKB-KW"/>
</dbReference>
<dbReference type="NCBIfam" id="TIGR00679">
    <property type="entry name" value="hpr-ser"/>
    <property type="match status" value="1"/>
</dbReference>
<dbReference type="InterPro" id="IPR028979">
    <property type="entry name" value="Ser_kin/Pase_Hpr-like_N_sf"/>
</dbReference>
<dbReference type="Pfam" id="PF02603">
    <property type="entry name" value="Hpr_kinase_N"/>
    <property type="match status" value="2"/>
</dbReference>
<dbReference type="SUPFAM" id="SSF75138">
    <property type="entry name" value="HprK N-terminal domain-like"/>
    <property type="match status" value="2"/>
</dbReference>
<reference evidence="12" key="1">
    <citation type="submission" date="2006-07" db="EMBL/GenBank/DDBJ databases">
        <authorList>
            <person name="Qin X."/>
            <person name="Weinstock G.M."/>
        </authorList>
    </citation>
    <scope>NUCLEOTIDE SEQUENCE [LARGE SCALE GENOMIC DNA]</scope>
    <source>
        <strain evidence="12">ATCC 10953</strain>
    </source>
</reference>
<dbReference type="Pfam" id="PF07475">
    <property type="entry name" value="Hpr_kinase_C"/>
    <property type="match status" value="2"/>
</dbReference>
<evidence type="ECO:0000256" key="5">
    <source>
        <dbReference type="ARBA" id="ARBA00022741"/>
    </source>
</evidence>
<dbReference type="GO" id="GO:0000155">
    <property type="term" value="F:phosphorelay sensor kinase activity"/>
    <property type="evidence" value="ECO:0007669"/>
    <property type="project" value="InterPro"/>
</dbReference>
<comment type="similarity">
    <text evidence="2">Belongs to the HPrK/P family.</text>
</comment>
<evidence type="ECO:0000259" key="10">
    <source>
        <dbReference type="Pfam" id="PF02603"/>
    </source>
</evidence>
<organism evidence="12">
    <name type="scientific">Fusobacterium polymorphum ATCC 10953</name>
    <dbReference type="NCBI Taxonomy" id="393480"/>
    <lineage>
        <taxon>Bacteria</taxon>
        <taxon>Fusobacteriati</taxon>
        <taxon>Fusobacteriota</taxon>
        <taxon>Fusobacteriia</taxon>
        <taxon>Fusobacteriales</taxon>
        <taxon>Fusobacteriaceae</taxon>
        <taxon>Fusobacterium</taxon>
    </lineage>
</organism>
<dbReference type="InterPro" id="IPR011126">
    <property type="entry name" value="Hpr_kin/Pase_Hpr_N"/>
</dbReference>
<dbReference type="PANTHER" id="PTHR30305:SF1">
    <property type="entry name" value="HPR KINASE_PHOSPHORYLASE"/>
    <property type="match status" value="1"/>
</dbReference>
<keyword evidence="6 12" id="KW-0418">Kinase</keyword>
<evidence type="ECO:0000256" key="3">
    <source>
        <dbReference type="ARBA" id="ARBA00022527"/>
    </source>
</evidence>
<dbReference type="Gene3D" id="3.40.50.300">
    <property type="entry name" value="P-loop containing nucleotide triphosphate hydrolases"/>
    <property type="match status" value="2"/>
</dbReference>
<evidence type="ECO:0000259" key="11">
    <source>
        <dbReference type="Pfam" id="PF07475"/>
    </source>
</evidence>
<feature type="domain" description="HPr(Ser) kinase/phosphorylase N-terminal" evidence="10">
    <location>
        <begin position="343"/>
        <end position="469"/>
    </location>
</feature>
<name>A5TUM5_FUSNP</name>
<evidence type="ECO:0000256" key="8">
    <source>
        <dbReference type="ARBA" id="ARBA00023268"/>
    </source>
</evidence>
<feature type="domain" description="HPr(Ser) kinase/phosphorylase N-terminal" evidence="10">
    <location>
        <begin position="21"/>
        <end position="145"/>
    </location>
</feature>
<proteinExistence type="inferred from homology"/>
<comment type="catalytic activity">
    <reaction evidence="1">
        <text>[HPr protein]-L-serine + ATP = [HPr protein]-O-phospho-L-serine + ADP + H(+)</text>
        <dbReference type="Rhea" id="RHEA:46600"/>
        <dbReference type="Rhea" id="RHEA-COMP:11602"/>
        <dbReference type="Rhea" id="RHEA-COMP:11603"/>
        <dbReference type="ChEBI" id="CHEBI:15378"/>
        <dbReference type="ChEBI" id="CHEBI:29999"/>
        <dbReference type="ChEBI" id="CHEBI:30616"/>
        <dbReference type="ChEBI" id="CHEBI:83421"/>
        <dbReference type="ChEBI" id="CHEBI:456216"/>
    </reaction>
</comment>
<reference evidence="12" key="2">
    <citation type="submission" date="2007-05" db="EMBL/GenBank/DDBJ databases">
        <title>Genome sequence of Fusobacterium nucleatum subspecies polymorphum - a genetically tractable Fusobacterium.</title>
        <authorList>
            <person name="Karpathy S.E."/>
            <person name="Xiang Q."/>
            <person name="Gioia J."/>
            <person name="Jiang H."/>
            <person name="Liu Y."/>
            <person name="Petrosino J.F."/>
            <person name="Yerrapragada S."/>
            <person name="Fox G.E."/>
            <person name="Kinder Haake S."/>
            <person name="Weinstock G.M."/>
            <person name="Highlander S.K."/>
        </authorList>
    </citation>
    <scope>NUCLEOTIDE SEQUENCE [LARGE SCALE GENOMIC DNA]</scope>
    <source>
        <strain evidence="12">ATCC 10953</strain>
    </source>
</reference>
<sequence>MKELIHLNIKLYGGNMYTYTTVREIVESLNLEVLNEGNLDLKIDIPNIYQIGYELVGFLDKESDELNKYINICSLKESRFIATFSKERKEKVISEYMSLDFPALIFTKDAIIAEEFYYYAKKHNKNILLSNEKASVTVRKLKFFLSKALSIEEEYENYSLMEIHGVGVLMSGYPNARKGVMIELLERGHRMITDKNLIIRRVGENDLVGYNSKKREKLGHFYLEDIKGGYVDVTDHFGVKSTRIEKKINIFIVLEEWNEKKFYDRLGLDVQYQDFVGEKIQKYIIPVRKGRNLAVIIETAALTFRLRRMGLNTPLEFLTKSQEIIERKKKEREEDMNINRLPIAKLINEFDLEIKYGEDKVTSTYIKSSNVYRPSLSLIGFFDLIEEVTNIGIQIFSKIEFKFLENLCPSERENNLKKFLTYDIPMIVLTADANPPDYFFELVKRSGHILAISPYKKASQIVANFNNYLDSFFSETISVHGVLVELFGFGVLLTGKSGIGKSETALELIHRGHRLIADDMVKFFRDTQGDVVGKSAELPFFMEIRGLGIIDIKTLYGLSAVRLSKSLDMIIELQAIDSTDYMSAPSTHLYEDVLGKPIKKRILEISSGRNAAAMVEVMVMDHMSGLLGQK</sequence>
<evidence type="ECO:0000256" key="2">
    <source>
        <dbReference type="ARBA" id="ARBA00006883"/>
    </source>
</evidence>
<dbReference type="AlphaFoldDB" id="A5TUM5"/>
<gene>
    <name evidence="12" type="primary">hprK</name>
    <name evidence="12" type="ORF">FNP_0798</name>
</gene>
<dbReference type="HOGENOM" id="CLU_031537_0_0_0"/>
<evidence type="ECO:0000256" key="7">
    <source>
        <dbReference type="ARBA" id="ARBA00022840"/>
    </source>
</evidence>
<dbReference type="SUPFAM" id="SSF53795">
    <property type="entry name" value="PEP carboxykinase-like"/>
    <property type="match status" value="2"/>
</dbReference>
<accession>A5TUM5</accession>
<dbReference type="InterPro" id="IPR003755">
    <property type="entry name" value="HPr(Ser)_kin/Pase"/>
</dbReference>
<keyword evidence="4" id="KW-0808">Transferase</keyword>
<evidence type="ECO:0000256" key="1">
    <source>
        <dbReference type="ARBA" id="ARBA00001120"/>
    </source>
</evidence>
<keyword evidence="3" id="KW-0723">Serine/threonine-protein kinase</keyword>
<evidence type="ECO:0000256" key="4">
    <source>
        <dbReference type="ARBA" id="ARBA00022679"/>
    </source>
</evidence>
<dbReference type="GO" id="GO:0006109">
    <property type="term" value="P:regulation of carbohydrate metabolic process"/>
    <property type="evidence" value="ECO:0007669"/>
    <property type="project" value="InterPro"/>
</dbReference>
<dbReference type="eggNOG" id="COG1493">
    <property type="taxonomic scope" value="Bacteria"/>
</dbReference>
<dbReference type="InterPro" id="IPR011104">
    <property type="entry name" value="Hpr_kin/Pase_C"/>
</dbReference>
<evidence type="ECO:0000313" key="12">
    <source>
        <dbReference type="EMBL" id="EDK88600.1"/>
    </source>
</evidence>
<dbReference type="GO" id="GO:0004674">
    <property type="term" value="F:protein serine/threonine kinase activity"/>
    <property type="evidence" value="ECO:0007669"/>
    <property type="project" value="UniProtKB-KW"/>
</dbReference>
<evidence type="ECO:0000256" key="6">
    <source>
        <dbReference type="ARBA" id="ARBA00022777"/>
    </source>
</evidence>
<protein>
    <submittedName>
        <fullName evidence="12">Serine kinase HprK</fullName>
    </submittedName>
</protein>
<feature type="domain" description="HPr kinase/phosphorylase C-terminal" evidence="11">
    <location>
        <begin position="159"/>
        <end position="319"/>
    </location>
</feature>
<keyword evidence="7" id="KW-0067">ATP-binding</keyword>
<evidence type="ECO:0000256" key="9">
    <source>
        <dbReference type="ARBA" id="ARBA00047657"/>
    </source>
</evidence>
<dbReference type="EMBL" id="CM000440">
    <property type="protein sequence ID" value="EDK88600.1"/>
    <property type="molecule type" value="Genomic_DNA"/>
</dbReference>
<dbReference type="PANTHER" id="PTHR30305">
    <property type="entry name" value="PROTEIN YJDM-RELATED"/>
    <property type="match status" value="1"/>
</dbReference>
<dbReference type="Proteomes" id="UP000001921">
    <property type="component" value="Chromosome"/>
</dbReference>